<dbReference type="Gene3D" id="1.20.5.340">
    <property type="match status" value="1"/>
</dbReference>
<accession>A0A1X1BSE6</accession>
<evidence type="ECO:0000256" key="7">
    <source>
        <dbReference type="ARBA" id="ARBA00023237"/>
    </source>
</evidence>
<dbReference type="AlphaFoldDB" id="A0A1X1BSE6"/>
<protein>
    <recommendedName>
        <fullName evidence="8">Trimeric autotransporter adhesin YadA-like C-terminal membrane anchor domain-containing protein</fullName>
    </recommendedName>
</protein>
<evidence type="ECO:0000313" key="9">
    <source>
        <dbReference type="EMBL" id="ORM51050.1"/>
    </source>
</evidence>
<comment type="subcellular location">
    <subcellularLocation>
        <location evidence="2">Cell outer membrane</location>
    </subcellularLocation>
    <subcellularLocation>
        <location evidence="1">Cell surface</location>
    </subcellularLocation>
</comment>
<evidence type="ECO:0000256" key="1">
    <source>
        <dbReference type="ARBA" id="ARBA00004241"/>
    </source>
</evidence>
<dbReference type="OrthoDB" id="6630035at2"/>
<dbReference type="GO" id="GO:0009279">
    <property type="term" value="C:cell outer membrane"/>
    <property type="evidence" value="ECO:0007669"/>
    <property type="project" value="UniProtKB-SubCell"/>
</dbReference>
<keyword evidence="3" id="KW-1134">Transmembrane beta strand</keyword>
<reference evidence="9 10" key="1">
    <citation type="journal article" date="2017" name="Antonie Van Leeuwenhoek">
        <title>Phylogenomic resolution of the bacterial genus Pantoea and its relationship with Erwinia and Tatumella.</title>
        <authorList>
            <person name="Palmer M."/>
            <person name="Steenkamp E.T."/>
            <person name="Coetzee M.P."/>
            <person name="Chan W.Y."/>
            <person name="van Zyl E."/>
            <person name="De Maayer P."/>
            <person name="Coutinho T.A."/>
            <person name="Blom J."/>
            <person name="Smits T.H."/>
            <person name="Duffy B."/>
            <person name="Venter S.N."/>
        </authorList>
    </citation>
    <scope>NUCLEOTIDE SEQUENCE [LARGE SCALE GENOMIC DNA]</scope>
    <source>
        <strain evidence="9 10">LMG 24534</strain>
    </source>
</reference>
<evidence type="ECO:0000256" key="4">
    <source>
        <dbReference type="ARBA" id="ARBA00022692"/>
    </source>
</evidence>
<gene>
    <name evidence="9" type="ORF">HA41_16990</name>
</gene>
<dbReference type="GO" id="GO:0009986">
    <property type="term" value="C:cell surface"/>
    <property type="evidence" value="ECO:0007669"/>
    <property type="project" value="UniProtKB-SubCell"/>
</dbReference>
<sequence>MDEQSDAAAIATNAQAITTKVDQSTFDSGMAAQGQAHAALAQRVVLDEQSDAAAISQNRQNISSNTSAIQTNTATITATNKRVDANQSEITTNRQEIGKTNTRVSRNESAIANHESRIGTLEANNGYGNRFNDLKNDVEKNRKNASRGIAGASALAGLPQLNQDQTFGVAAATGGYDGETAVAVGFSAHPIESNHNLIVKAGVTSATGGDIGWNAGVGYGW</sequence>
<evidence type="ECO:0000259" key="8">
    <source>
        <dbReference type="Pfam" id="PF03895"/>
    </source>
</evidence>
<dbReference type="Gene3D" id="3.30.1300.30">
    <property type="entry name" value="GSPII I/J protein-like"/>
    <property type="match status" value="1"/>
</dbReference>
<dbReference type="Proteomes" id="UP000193933">
    <property type="component" value="Unassembled WGS sequence"/>
</dbReference>
<evidence type="ECO:0000256" key="5">
    <source>
        <dbReference type="ARBA" id="ARBA00022729"/>
    </source>
</evidence>
<feature type="domain" description="Trimeric autotransporter adhesin YadA-like C-terminal membrane anchor" evidence="8">
    <location>
        <begin position="159"/>
        <end position="221"/>
    </location>
</feature>
<dbReference type="Pfam" id="PF03895">
    <property type="entry name" value="YadA_anchor"/>
    <property type="match status" value="1"/>
</dbReference>
<dbReference type="SUPFAM" id="SSF54523">
    <property type="entry name" value="Pili subunits"/>
    <property type="match status" value="1"/>
</dbReference>
<dbReference type="InterPro" id="IPR045584">
    <property type="entry name" value="Pilin-like"/>
</dbReference>
<keyword evidence="5" id="KW-0732">Signal</keyword>
<dbReference type="EMBL" id="MLFN01000063">
    <property type="protein sequence ID" value="ORM51050.1"/>
    <property type="molecule type" value="Genomic_DNA"/>
</dbReference>
<evidence type="ECO:0000256" key="3">
    <source>
        <dbReference type="ARBA" id="ARBA00022452"/>
    </source>
</evidence>
<keyword evidence="10" id="KW-1185">Reference proteome</keyword>
<keyword evidence="4" id="KW-0812">Transmembrane</keyword>
<comment type="caution">
    <text evidence="9">The sequence shown here is derived from an EMBL/GenBank/DDBJ whole genome shotgun (WGS) entry which is preliminary data.</text>
</comment>
<evidence type="ECO:0000256" key="2">
    <source>
        <dbReference type="ARBA" id="ARBA00004442"/>
    </source>
</evidence>
<proteinExistence type="predicted"/>
<keyword evidence="7" id="KW-0998">Cell outer membrane</keyword>
<name>A0A1X1BSE6_9GAMM</name>
<keyword evidence="6" id="KW-0472">Membrane</keyword>
<organism evidence="9 10">
    <name type="scientific">Pantoea conspicua</name>
    <dbReference type="NCBI Taxonomy" id="472705"/>
    <lineage>
        <taxon>Bacteria</taxon>
        <taxon>Pseudomonadati</taxon>
        <taxon>Pseudomonadota</taxon>
        <taxon>Gammaproteobacteria</taxon>
        <taxon>Enterobacterales</taxon>
        <taxon>Erwiniaceae</taxon>
        <taxon>Pantoea</taxon>
    </lineage>
</organism>
<dbReference type="InterPro" id="IPR005594">
    <property type="entry name" value="YadA_C"/>
</dbReference>
<evidence type="ECO:0000256" key="6">
    <source>
        <dbReference type="ARBA" id="ARBA00023136"/>
    </source>
</evidence>
<evidence type="ECO:0000313" key="10">
    <source>
        <dbReference type="Proteomes" id="UP000193933"/>
    </source>
</evidence>